<keyword evidence="5" id="KW-0325">Glycoprotein</keyword>
<feature type="domain" description="Ig-like" evidence="8">
    <location>
        <begin position="1157"/>
        <end position="1252"/>
    </location>
</feature>
<dbReference type="Pfam" id="PF25106">
    <property type="entry name" value="VWA_4"/>
    <property type="match status" value="1"/>
</dbReference>
<dbReference type="GO" id="GO:0007156">
    <property type="term" value="P:homophilic cell adhesion via plasma membrane adhesion molecules"/>
    <property type="evidence" value="ECO:0007669"/>
    <property type="project" value="TreeGrafter"/>
</dbReference>
<feature type="domain" description="Ig-like" evidence="8">
    <location>
        <begin position="1255"/>
        <end position="1303"/>
    </location>
</feature>
<evidence type="ECO:0000256" key="5">
    <source>
        <dbReference type="ARBA" id="ARBA00023180"/>
    </source>
</evidence>
<dbReference type="Pfam" id="PF13927">
    <property type="entry name" value="Ig_3"/>
    <property type="match status" value="5"/>
</dbReference>
<dbReference type="CDD" id="cd00198">
    <property type="entry name" value="vWFA"/>
    <property type="match status" value="1"/>
</dbReference>
<reference evidence="9" key="1">
    <citation type="submission" date="2025-08" db="UniProtKB">
        <authorList>
            <consortium name="Ensembl"/>
        </authorList>
    </citation>
    <scope>IDENTIFICATION</scope>
</reference>
<evidence type="ECO:0000256" key="2">
    <source>
        <dbReference type="ARBA" id="ARBA00022525"/>
    </source>
</evidence>
<dbReference type="Pfam" id="PF23560">
    <property type="entry name" value="GBD_Hemicentin"/>
    <property type="match status" value="1"/>
</dbReference>
<feature type="chain" id="PRO_5018638355" description="Ig-like domain-containing protein" evidence="7">
    <location>
        <begin position="29"/>
        <end position="1303"/>
    </location>
</feature>
<dbReference type="FunFam" id="3.40.50.410:FF:000032">
    <property type="entry name" value="Hemicentin 1"/>
    <property type="match status" value="1"/>
</dbReference>
<dbReference type="InterPro" id="IPR036179">
    <property type="entry name" value="Ig-like_dom_sf"/>
</dbReference>
<dbReference type="InterPro" id="IPR013098">
    <property type="entry name" value="Ig_I-set"/>
</dbReference>
<organism evidence="9 10">
    <name type="scientific">Amphilophus citrinellus</name>
    <name type="common">Midas cichlid</name>
    <name type="synonym">Cichlasoma citrinellum</name>
    <dbReference type="NCBI Taxonomy" id="61819"/>
    <lineage>
        <taxon>Eukaryota</taxon>
        <taxon>Metazoa</taxon>
        <taxon>Chordata</taxon>
        <taxon>Craniata</taxon>
        <taxon>Vertebrata</taxon>
        <taxon>Euteleostomi</taxon>
        <taxon>Actinopterygii</taxon>
        <taxon>Neopterygii</taxon>
        <taxon>Teleostei</taxon>
        <taxon>Neoteleostei</taxon>
        <taxon>Acanthomorphata</taxon>
        <taxon>Ovalentaria</taxon>
        <taxon>Cichlomorphae</taxon>
        <taxon>Cichliformes</taxon>
        <taxon>Cichlidae</taxon>
        <taxon>New World cichlids</taxon>
        <taxon>Cichlasomatinae</taxon>
        <taxon>Heroini</taxon>
        <taxon>Amphilophus</taxon>
    </lineage>
</organism>
<keyword evidence="10" id="KW-1185">Reference proteome</keyword>
<dbReference type="SMART" id="SM00409">
    <property type="entry name" value="IG"/>
    <property type="match status" value="9"/>
</dbReference>
<keyword evidence="2" id="KW-0964">Secreted</keyword>
<feature type="domain" description="Ig-like" evidence="8">
    <location>
        <begin position="783"/>
        <end position="859"/>
    </location>
</feature>
<dbReference type="PROSITE" id="PS50835">
    <property type="entry name" value="IG_LIKE"/>
    <property type="match status" value="9"/>
</dbReference>
<dbReference type="OMA" id="WNNQGES"/>
<evidence type="ECO:0000313" key="9">
    <source>
        <dbReference type="Ensembl" id="ENSACIP00000017188.1"/>
    </source>
</evidence>
<dbReference type="FunFam" id="2.60.40.10:FF:001075">
    <property type="entry name" value="Hemicentin 1"/>
    <property type="match status" value="1"/>
</dbReference>
<feature type="signal peptide" evidence="7">
    <location>
        <begin position="1"/>
        <end position="28"/>
    </location>
</feature>
<evidence type="ECO:0000256" key="3">
    <source>
        <dbReference type="ARBA" id="ARBA00022729"/>
    </source>
</evidence>
<feature type="domain" description="Ig-like" evidence="8">
    <location>
        <begin position="519"/>
        <end position="604"/>
    </location>
</feature>
<sequence length="1303" mass="142072">MTEKTLVFEMGTVLMWLSLALSVALANGQDANTGATKEDIPEGASTLAFVFDVTGSMYDDLVQVIEGASKILETSLSRPTRPLYNFALVPFHDPEIGPVTITTDPKKFQDELRELYVQGGGDCPEMSIGAIKIALEISLPGSYIYVFTDARSKDYKLTHEVLQLIQQKQSQVVFVLTGDCDDRTHIGYKVYEEIASTSSGQVFHLDKRQVNEVLKWVEEAVQSSKVHLLSTDHFTGVSNTWQMPFDPSLKEVTVALSGPAPDIEIKNPQGMTDDGLTELLHIPNSAKVVNIKDPQPGMWSIKTSSEGRHSVRISGLSTIDFRAGFSRRPTMDFKKTSSRPVQGIPTHILLNTTGLSPPARPDRLELLSISGTVIKTLPIRYYPDRQLYNLWNVTEFIPPNEAFFLRVTGYDRDGFLFQRVSSVSFSNIIPDVPKVLMPAKTNGYYLQRGEIKCQVESFIPFTLRFSRDGGRLGVDQLFSESDSASWEITQVTLKDEGYYECIAISSAGTGRARTFLDPPPAVTVEGNVTASPGSRAVLTCHIVSTVNFNLTWLRGGQDARLDPRVNILTNLSLQVSTVTPDHSGWYECLAVNEGGVTAGGIYLNVQEEPRVSVEPRNQTFMAGSDVQIRCSASGYPPPRLVWTHNGMFITASNRHRMTSGGSLVIKSMEKKDGGVYGCLASNQAGTDTMTSILTYTESPVVSVAFSEILIGIGEPAVMACSASGIPQPEIWWYKGSLLEVDTLGGTLTIKETQNIHAGDYTCMAVNAAGTASGQISLSVGAAPKFTVEPSDVAVDIGFSVTLPCHAQGYPEPQITWRREDGFPLFNRPRTHDLWVGDEGVYNCEAQNQFGKIQAQASITVTGLVSPVIAMSPAVLSVIEDQPMTLPCVLLAGNPLPERQWLHDYGLYVSVRRDGSLHIERVRLDDGGDYTCLAENAVGAANHTTTVSHGPQVFSTIEGTSISLPCRASGVPAPNITWTKQVNLGGSDFSLNPDGSLLIISPSGNETGEFICTAGNAAGYVSRKVQLTVYGKPHHQLNSTDSVHRNTEVQVGHPVELPCVVKGVPEPTLIWTKDGQRYPVSPDGSLSLRNVGLDDEGAYTCTATNTAGRDEAQVQLVVQGWLRLLCCELIVNEWKLPVLLYCSILKSSIIKLLQMLLPPVVEVLEPPFNRPLQERVANQRIAFPCPAKGLPKPVIRWLRNGQELTGSEPGVSILEDGTLLILASVSPMDNGEYVCTAVNDAGSTERKYQLKVNVPPDFHDRETSGNLSVVLSQPISLVCDITGSPTPVITWYKDGTPGRAEHRW</sequence>
<comment type="subcellular location">
    <subcellularLocation>
        <location evidence="1">Secreted</location>
    </subcellularLocation>
</comment>
<dbReference type="Pfam" id="PF07679">
    <property type="entry name" value="I-set"/>
    <property type="match status" value="3"/>
</dbReference>
<dbReference type="CDD" id="cd00096">
    <property type="entry name" value="Ig"/>
    <property type="match status" value="2"/>
</dbReference>
<proteinExistence type="predicted"/>
<evidence type="ECO:0000256" key="7">
    <source>
        <dbReference type="SAM" id="SignalP"/>
    </source>
</evidence>
<dbReference type="GO" id="GO:0005576">
    <property type="term" value="C:extracellular region"/>
    <property type="evidence" value="ECO:0007669"/>
    <property type="project" value="UniProtKB-SubCell"/>
</dbReference>
<dbReference type="STRING" id="61819.ENSACIP00000017188"/>
<protein>
    <recommendedName>
        <fullName evidence="8">Ig-like domain-containing protein</fullName>
    </recommendedName>
</protein>
<feature type="domain" description="Ig-like" evidence="8">
    <location>
        <begin position="1032"/>
        <end position="1114"/>
    </location>
</feature>
<dbReference type="GeneTree" id="ENSGT00940000154614"/>
<dbReference type="Gene3D" id="3.40.50.410">
    <property type="entry name" value="von Willebrand factor, type A domain"/>
    <property type="match status" value="1"/>
</dbReference>
<dbReference type="InterPro" id="IPR036465">
    <property type="entry name" value="vWFA_dom_sf"/>
</dbReference>
<evidence type="ECO:0000256" key="4">
    <source>
        <dbReference type="ARBA" id="ARBA00023157"/>
    </source>
</evidence>
<evidence type="ECO:0000259" key="8">
    <source>
        <dbReference type="PROSITE" id="PS50835"/>
    </source>
</evidence>
<dbReference type="SMART" id="SM00406">
    <property type="entry name" value="IGv"/>
    <property type="match status" value="3"/>
</dbReference>
<dbReference type="PANTHER" id="PTHR45080:SF8">
    <property type="entry name" value="IG-LIKE DOMAIN-CONTAINING PROTEIN"/>
    <property type="match status" value="1"/>
</dbReference>
<dbReference type="InterPro" id="IPR013783">
    <property type="entry name" value="Ig-like_fold"/>
</dbReference>
<feature type="domain" description="Ig-like" evidence="8">
    <location>
        <begin position="866"/>
        <end position="947"/>
    </location>
</feature>
<dbReference type="FunFam" id="2.60.40.10:FF:001139">
    <property type="entry name" value="Hemicentin 1"/>
    <property type="match status" value="1"/>
</dbReference>
<dbReference type="InterPro" id="IPR003599">
    <property type="entry name" value="Ig_sub"/>
</dbReference>
<dbReference type="Gene3D" id="2.60.40.10">
    <property type="entry name" value="Immunoglobulins"/>
    <property type="match status" value="10"/>
</dbReference>
<keyword evidence="4" id="KW-1015">Disulfide bond</keyword>
<feature type="domain" description="Ig-like" evidence="8">
    <location>
        <begin position="957"/>
        <end position="1027"/>
    </location>
</feature>
<dbReference type="InterPro" id="IPR007110">
    <property type="entry name" value="Ig-like_dom"/>
</dbReference>
<keyword evidence="3 7" id="KW-0732">Signal</keyword>
<feature type="domain" description="Ig-like" evidence="8">
    <location>
        <begin position="609"/>
        <end position="694"/>
    </location>
</feature>
<dbReference type="InterPro" id="IPR013106">
    <property type="entry name" value="Ig_V-set"/>
</dbReference>
<dbReference type="GO" id="GO:0005886">
    <property type="term" value="C:plasma membrane"/>
    <property type="evidence" value="ECO:0007669"/>
    <property type="project" value="TreeGrafter"/>
</dbReference>
<dbReference type="PANTHER" id="PTHR45080">
    <property type="entry name" value="CONTACTIN 5"/>
    <property type="match status" value="1"/>
</dbReference>
<dbReference type="SUPFAM" id="SSF53300">
    <property type="entry name" value="vWA-like"/>
    <property type="match status" value="1"/>
</dbReference>
<dbReference type="SMART" id="SM00408">
    <property type="entry name" value="IGc2"/>
    <property type="match status" value="9"/>
</dbReference>
<evidence type="ECO:0000313" key="10">
    <source>
        <dbReference type="Proteomes" id="UP000261340"/>
    </source>
</evidence>
<name>A0A3Q0S5R1_AMPCI</name>
<reference evidence="9" key="2">
    <citation type="submission" date="2025-09" db="UniProtKB">
        <authorList>
            <consortium name="Ensembl"/>
        </authorList>
    </citation>
    <scope>IDENTIFICATION</scope>
</reference>
<dbReference type="InterPro" id="IPR056861">
    <property type="entry name" value="HMCN1-like_VWA"/>
</dbReference>
<evidence type="ECO:0000256" key="1">
    <source>
        <dbReference type="ARBA" id="ARBA00004613"/>
    </source>
</evidence>
<dbReference type="Ensembl" id="ENSACIT00000017658.1">
    <property type="protein sequence ID" value="ENSACIP00000017188.1"/>
    <property type="gene ID" value="ENSACIG00000013373.1"/>
</dbReference>
<dbReference type="InterPro" id="IPR056475">
    <property type="entry name" value="GBD_Hemicentin/VWA7"/>
</dbReference>
<evidence type="ECO:0000256" key="6">
    <source>
        <dbReference type="ARBA" id="ARBA00023319"/>
    </source>
</evidence>
<dbReference type="Proteomes" id="UP000261340">
    <property type="component" value="Unplaced"/>
</dbReference>
<dbReference type="InterPro" id="IPR003598">
    <property type="entry name" value="Ig_sub2"/>
</dbReference>
<keyword evidence="6" id="KW-0393">Immunoglobulin domain</keyword>
<dbReference type="FunFam" id="2.60.40.10:FF:000032">
    <property type="entry name" value="palladin isoform X1"/>
    <property type="match status" value="2"/>
</dbReference>
<dbReference type="SUPFAM" id="SSF48726">
    <property type="entry name" value="Immunoglobulin"/>
    <property type="match status" value="10"/>
</dbReference>
<accession>A0A3Q0S5R1</accession>
<feature type="domain" description="Ig-like" evidence="8">
    <location>
        <begin position="699"/>
        <end position="778"/>
    </location>
</feature>
<dbReference type="InterPro" id="IPR050958">
    <property type="entry name" value="Cell_Adh-Cytoskel_Orgn"/>
</dbReference>